<comment type="function">
    <text evidence="1 6">Forms part of the ribosomal stalk, playing a central role in the interaction of the ribosome with GTP-bound translation factors.</text>
</comment>
<reference evidence="7 8" key="1">
    <citation type="submission" date="2017-02" db="EMBL/GenBank/DDBJ databases">
        <authorList>
            <person name="Peterson S.W."/>
        </authorList>
    </citation>
    <scope>NUCLEOTIDE SEQUENCE [LARGE SCALE GENOMIC DNA]</scope>
    <source>
        <strain evidence="7 8">DSM 25262</strain>
    </source>
</reference>
<dbReference type="Pfam" id="PF00466">
    <property type="entry name" value="Ribosomal_L10"/>
    <property type="match status" value="1"/>
</dbReference>
<sequence>MTREEKAQIIEELSEKFANNAHFYITDAGGFTVAQINSFRRMCFKSGIEYKVYKNTLIRKALERQEGNDYSPLFTALEGFSGVLFSKEAGNLPAKVIREFRTKLDGKPVLKAASINSDLFIGDENLIMLSELKSKNELIGDVIAMLQAPAQNLISALQSGKNTVAGLVKALEERGSK</sequence>
<comment type="similarity">
    <text evidence="2 6">Belongs to the universal ribosomal protein uL10 family.</text>
</comment>
<dbReference type="Proteomes" id="UP000190961">
    <property type="component" value="Unassembled WGS sequence"/>
</dbReference>
<protein>
    <recommendedName>
        <fullName evidence="5 6">Large ribosomal subunit protein uL10</fullName>
    </recommendedName>
</protein>
<keyword evidence="3 6" id="KW-0689">Ribosomal protein</keyword>
<dbReference type="OrthoDB" id="1523686at2"/>
<dbReference type="RefSeq" id="WP_079688280.1">
    <property type="nucleotide sequence ID" value="NZ_FUZU01000002.1"/>
</dbReference>
<dbReference type="NCBIfam" id="NF000955">
    <property type="entry name" value="PRK00099.1-1"/>
    <property type="match status" value="1"/>
</dbReference>
<keyword evidence="8" id="KW-1185">Reference proteome</keyword>
<gene>
    <name evidence="6" type="primary">rplJ</name>
    <name evidence="7" type="ORF">SAMN05660236_3772</name>
</gene>
<name>A0A1T5LRT7_9BACT</name>
<dbReference type="Gene3D" id="3.30.70.1730">
    <property type="match status" value="1"/>
</dbReference>
<dbReference type="InterPro" id="IPR047865">
    <property type="entry name" value="Ribosomal_uL10_bac_type"/>
</dbReference>
<keyword evidence="4 6" id="KW-0687">Ribonucleoprotein</keyword>
<proteinExistence type="inferred from homology"/>
<dbReference type="InterPro" id="IPR002363">
    <property type="entry name" value="Ribosomal_uL10_CS_bac"/>
</dbReference>
<evidence type="ECO:0000256" key="4">
    <source>
        <dbReference type="ARBA" id="ARBA00023274"/>
    </source>
</evidence>
<dbReference type="GO" id="GO:0015934">
    <property type="term" value="C:large ribosomal subunit"/>
    <property type="evidence" value="ECO:0007669"/>
    <property type="project" value="InterPro"/>
</dbReference>
<keyword evidence="6" id="KW-0694">RNA-binding</keyword>
<evidence type="ECO:0000313" key="7">
    <source>
        <dbReference type="EMBL" id="SKC78575.1"/>
    </source>
</evidence>
<dbReference type="EMBL" id="FUZU01000002">
    <property type="protein sequence ID" value="SKC78575.1"/>
    <property type="molecule type" value="Genomic_DNA"/>
</dbReference>
<accession>A0A1T5LRT7</accession>
<evidence type="ECO:0000256" key="5">
    <source>
        <dbReference type="ARBA" id="ARBA00035202"/>
    </source>
</evidence>
<dbReference type="CDD" id="cd05797">
    <property type="entry name" value="Ribosomal_L10"/>
    <property type="match status" value="1"/>
</dbReference>
<dbReference type="AlphaFoldDB" id="A0A1T5LRT7"/>
<dbReference type="InterPro" id="IPR001790">
    <property type="entry name" value="Ribosomal_uL10"/>
</dbReference>
<keyword evidence="6" id="KW-0699">rRNA-binding</keyword>
<organism evidence="7 8">
    <name type="scientific">Ohtaekwangia koreensis</name>
    <dbReference type="NCBI Taxonomy" id="688867"/>
    <lineage>
        <taxon>Bacteria</taxon>
        <taxon>Pseudomonadati</taxon>
        <taxon>Bacteroidota</taxon>
        <taxon>Cytophagia</taxon>
        <taxon>Cytophagales</taxon>
        <taxon>Fulvivirgaceae</taxon>
        <taxon>Ohtaekwangia</taxon>
    </lineage>
</organism>
<dbReference type="PANTHER" id="PTHR11560">
    <property type="entry name" value="39S RIBOSOMAL PROTEIN L10, MITOCHONDRIAL"/>
    <property type="match status" value="1"/>
</dbReference>
<comment type="subunit">
    <text evidence="6">Part of the ribosomal stalk of the 50S ribosomal subunit. The N-terminus interacts with L11 and the large rRNA to form the base of the stalk. The C-terminus forms an elongated spine to which L12 dimers bind in a sequential fashion forming a multimeric L10(L12)X complex.</text>
</comment>
<evidence type="ECO:0000256" key="6">
    <source>
        <dbReference type="HAMAP-Rule" id="MF_00362"/>
    </source>
</evidence>
<evidence type="ECO:0000256" key="1">
    <source>
        <dbReference type="ARBA" id="ARBA00002633"/>
    </source>
</evidence>
<evidence type="ECO:0000256" key="3">
    <source>
        <dbReference type="ARBA" id="ARBA00022980"/>
    </source>
</evidence>
<dbReference type="GO" id="GO:0006412">
    <property type="term" value="P:translation"/>
    <property type="evidence" value="ECO:0007669"/>
    <property type="project" value="UniProtKB-UniRule"/>
</dbReference>
<dbReference type="InterPro" id="IPR022973">
    <property type="entry name" value="Ribosomal_uL10_bac"/>
</dbReference>
<dbReference type="SUPFAM" id="SSF160369">
    <property type="entry name" value="Ribosomal protein L10-like"/>
    <property type="match status" value="1"/>
</dbReference>
<dbReference type="InterPro" id="IPR043141">
    <property type="entry name" value="Ribosomal_uL10-like_sf"/>
</dbReference>
<evidence type="ECO:0000313" key="8">
    <source>
        <dbReference type="Proteomes" id="UP000190961"/>
    </source>
</evidence>
<dbReference type="STRING" id="688867.SAMN05660236_3772"/>
<dbReference type="Gene3D" id="6.10.250.290">
    <property type="match status" value="1"/>
</dbReference>
<dbReference type="HAMAP" id="MF_00362">
    <property type="entry name" value="Ribosomal_uL10"/>
    <property type="match status" value="1"/>
</dbReference>
<dbReference type="PROSITE" id="PS01109">
    <property type="entry name" value="RIBOSOMAL_L10"/>
    <property type="match status" value="1"/>
</dbReference>
<evidence type="ECO:0000256" key="2">
    <source>
        <dbReference type="ARBA" id="ARBA00008889"/>
    </source>
</evidence>
<dbReference type="GO" id="GO:0070180">
    <property type="term" value="F:large ribosomal subunit rRNA binding"/>
    <property type="evidence" value="ECO:0007669"/>
    <property type="project" value="UniProtKB-UniRule"/>
</dbReference>
<dbReference type="GO" id="GO:0003735">
    <property type="term" value="F:structural constituent of ribosome"/>
    <property type="evidence" value="ECO:0007669"/>
    <property type="project" value="InterPro"/>
</dbReference>